<accession>A0A6V8K5N2</accession>
<dbReference type="RefSeq" id="WP_173052835.1">
    <property type="nucleotide sequence ID" value="NZ_BAABGO010000003.1"/>
</dbReference>
<dbReference type="AlphaFoldDB" id="A0A6V8K5N2"/>
<protein>
    <recommendedName>
        <fullName evidence="3">Beta protein</fullName>
    </recommendedName>
</protein>
<reference evidence="1 2" key="2">
    <citation type="submission" date="2020-03" db="EMBL/GenBank/DDBJ databases">
        <authorList>
            <person name="Ichikawa N."/>
            <person name="Kimura A."/>
            <person name="Kitahashi Y."/>
            <person name="Uohara A."/>
        </authorList>
    </citation>
    <scope>NUCLEOTIDE SEQUENCE [LARGE SCALE GENOMIC DNA]</scope>
    <source>
        <strain evidence="1 2">NBRC 108639</strain>
    </source>
</reference>
<reference evidence="1 2" key="1">
    <citation type="submission" date="2020-03" db="EMBL/GenBank/DDBJ databases">
        <title>Whole genome shotgun sequence of Phytohabitans houttuyneae NBRC 108639.</title>
        <authorList>
            <person name="Komaki H."/>
            <person name="Tamura T."/>
        </authorList>
    </citation>
    <scope>NUCLEOTIDE SEQUENCE [LARGE SCALE GENOMIC DNA]</scope>
    <source>
        <strain evidence="1 2">NBRC 108639</strain>
    </source>
</reference>
<comment type="caution">
    <text evidence="1">The sequence shown here is derived from an EMBL/GenBank/DDBJ whole genome shotgun (WGS) entry which is preliminary data.</text>
</comment>
<name>A0A6V8K5N2_9ACTN</name>
<sequence length="341" mass="37655">MASYVPILKGRAGEFKAIARLTVPPEVQVLPVLEVPPSEEGPIRDAFTFGKKAVKWVPAGLTIAVDVGHLPDPTSGWRRPILDIAEDLMHLGTPMRPVVRLDDSDERLSDAGEAAALHDRQAVVRLSIADAGADDEEAEARLTRMRLRTELEVEQCALVVDAGSVLSERDLTAAEPIVRKTISWARRHRWQSITVAAGAMRESISGLPTDKATRVRRWDHLLWTRLRDLDVGYGDYAIAHPAMTGKGWLPMPSLRYTHGDAWWIYRWARDGGGSAVMYDLCEHLVQASHWPAAGAAYSWGDAEINLRAERAAGTGNPTDWRAWATSHHLAHVLDQLRGRGG</sequence>
<dbReference type="EMBL" id="BLPF01000001">
    <property type="protein sequence ID" value="GFJ76115.1"/>
    <property type="molecule type" value="Genomic_DNA"/>
</dbReference>
<evidence type="ECO:0008006" key="3">
    <source>
        <dbReference type="Google" id="ProtNLM"/>
    </source>
</evidence>
<keyword evidence="2" id="KW-1185">Reference proteome</keyword>
<dbReference type="InterPro" id="IPR025683">
    <property type="entry name" value="Protein_beta"/>
</dbReference>
<dbReference type="Pfam" id="PF14350">
    <property type="entry name" value="Beta_protein"/>
    <property type="match status" value="1"/>
</dbReference>
<evidence type="ECO:0000313" key="2">
    <source>
        <dbReference type="Proteomes" id="UP000482800"/>
    </source>
</evidence>
<gene>
    <name evidence="1" type="ORF">Phou_002950</name>
</gene>
<organism evidence="1 2">
    <name type="scientific">Phytohabitans houttuyneae</name>
    <dbReference type="NCBI Taxonomy" id="1076126"/>
    <lineage>
        <taxon>Bacteria</taxon>
        <taxon>Bacillati</taxon>
        <taxon>Actinomycetota</taxon>
        <taxon>Actinomycetes</taxon>
        <taxon>Micromonosporales</taxon>
        <taxon>Micromonosporaceae</taxon>
    </lineage>
</organism>
<proteinExistence type="predicted"/>
<dbReference type="Proteomes" id="UP000482800">
    <property type="component" value="Unassembled WGS sequence"/>
</dbReference>
<evidence type="ECO:0000313" key="1">
    <source>
        <dbReference type="EMBL" id="GFJ76115.1"/>
    </source>
</evidence>